<dbReference type="STRING" id="1765967.BW247_09110"/>
<dbReference type="KEGG" id="afy:BW247_09110"/>
<name>A0A1P8UHI0_9GAMM</name>
<dbReference type="SMART" id="SM00935">
    <property type="entry name" value="OmpH"/>
    <property type="match status" value="1"/>
</dbReference>
<dbReference type="AlphaFoldDB" id="A0A1P8UHI0"/>
<gene>
    <name evidence="4" type="ORF">BW247_09110</name>
</gene>
<evidence type="ECO:0000313" key="5">
    <source>
        <dbReference type="Proteomes" id="UP000243807"/>
    </source>
</evidence>
<dbReference type="PANTHER" id="PTHR35089">
    <property type="entry name" value="CHAPERONE PROTEIN SKP"/>
    <property type="match status" value="1"/>
</dbReference>
<dbReference type="GO" id="GO:0050821">
    <property type="term" value="P:protein stabilization"/>
    <property type="evidence" value="ECO:0007669"/>
    <property type="project" value="TreeGrafter"/>
</dbReference>
<protein>
    <recommendedName>
        <fullName evidence="6">Molecular chaperone Skp</fullName>
    </recommendedName>
</protein>
<dbReference type="SUPFAM" id="SSF111384">
    <property type="entry name" value="OmpH-like"/>
    <property type="match status" value="1"/>
</dbReference>
<evidence type="ECO:0000256" key="3">
    <source>
        <dbReference type="SAM" id="SignalP"/>
    </source>
</evidence>
<dbReference type="InterPro" id="IPR005632">
    <property type="entry name" value="Chaperone_Skp"/>
</dbReference>
<dbReference type="InterPro" id="IPR024930">
    <property type="entry name" value="Skp_dom_sf"/>
</dbReference>
<feature type="signal peptide" evidence="3">
    <location>
        <begin position="1"/>
        <end position="25"/>
    </location>
</feature>
<evidence type="ECO:0000256" key="2">
    <source>
        <dbReference type="PIRNR" id="PIRNR002094"/>
    </source>
</evidence>
<organism evidence="4 5">
    <name type="scientific">Acidihalobacter ferrooxydans</name>
    <dbReference type="NCBI Taxonomy" id="1765967"/>
    <lineage>
        <taxon>Bacteria</taxon>
        <taxon>Pseudomonadati</taxon>
        <taxon>Pseudomonadota</taxon>
        <taxon>Gammaproteobacteria</taxon>
        <taxon>Chromatiales</taxon>
        <taxon>Ectothiorhodospiraceae</taxon>
        <taxon>Acidihalobacter</taxon>
    </lineage>
</organism>
<feature type="chain" id="PRO_5012523825" description="Molecular chaperone Skp" evidence="3">
    <location>
        <begin position="26"/>
        <end position="172"/>
    </location>
</feature>
<comment type="similarity">
    <text evidence="2">Belongs to the skp family.</text>
</comment>
<dbReference type="Proteomes" id="UP000243807">
    <property type="component" value="Chromosome"/>
</dbReference>
<dbReference type="RefSeq" id="WP_076836872.1">
    <property type="nucleotide sequence ID" value="NZ_CP019434.1"/>
</dbReference>
<dbReference type="OrthoDB" id="5294628at2"/>
<dbReference type="Gene3D" id="3.30.910.20">
    <property type="entry name" value="Skp domain"/>
    <property type="match status" value="1"/>
</dbReference>
<dbReference type="GO" id="GO:0005829">
    <property type="term" value="C:cytosol"/>
    <property type="evidence" value="ECO:0007669"/>
    <property type="project" value="TreeGrafter"/>
</dbReference>
<dbReference type="Pfam" id="PF03938">
    <property type="entry name" value="OmpH"/>
    <property type="match status" value="1"/>
</dbReference>
<keyword evidence="1 3" id="KW-0732">Signal</keyword>
<evidence type="ECO:0008006" key="6">
    <source>
        <dbReference type="Google" id="ProtNLM"/>
    </source>
</evidence>
<proteinExistence type="inferred from homology"/>
<dbReference type="EMBL" id="CP019434">
    <property type="protein sequence ID" value="APZ43231.1"/>
    <property type="molecule type" value="Genomic_DNA"/>
</dbReference>
<sequence>MLSRNYVTSLFVAVVLLAAPSIAFAASATKIGFVDVQQIMADAPQAAAASATLKKEFGSREQALKAQRDAIQQDEAKLKRNAAVMSAASKTAAEQALRKKVGAFNQAMSSFSHAFSAKRTQLLQGLQKKIYDAVVKVAKNGGYDLVLTGGVAYASKRVDLTSQVLAELKKNP</sequence>
<evidence type="ECO:0000313" key="4">
    <source>
        <dbReference type="EMBL" id="APZ43231.1"/>
    </source>
</evidence>
<dbReference type="GO" id="GO:0051082">
    <property type="term" value="F:unfolded protein binding"/>
    <property type="evidence" value="ECO:0007669"/>
    <property type="project" value="InterPro"/>
</dbReference>
<dbReference type="PIRSF" id="PIRSF002094">
    <property type="entry name" value="OMP26_Skp"/>
    <property type="match status" value="1"/>
</dbReference>
<reference evidence="4 5" key="1">
    <citation type="submission" date="2017-01" db="EMBL/GenBank/DDBJ databases">
        <title>Draft sequence of Acidihalobacter ferrooxidans strain DSM 14175 (strain V8).</title>
        <authorList>
            <person name="Khaleque H.N."/>
            <person name="Ramsay J.P."/>
            <person name="Murphy R.J.T."/>
            <person name="Kaksonen A.H."/>
            <person name="Boxall N.J."/>
            <person name="Watkin E.L.J."/>
        </authorList>
    </citation>
    <scope>NUCLEOTIDE SEQUENCE [LARGE SCALE GENOMIC DNA]</scope>
    <source>
        <strain evidence="4 5">V8</strain>
    </source>
</reference>
<evidence type="ECO:0000256" key="1">
    <source>
        <dbReference type="ARBA" id="ARBA00022729"/>
    </source>
</evidence>
<dbReference type="PANTHER" id="PTHR35089:SF1">
    <property type="entry name" value="CHAPERONE PROTEIN SKP"/>
    <property type="match status" value="1"/>
</dbReference>
<keyword evidence="5" id="KW-1185">Reference proteome</keyword>
<accession>A0A1P8UHI0</accession>